<evidence type="ECO:0000256" key="2">
    <source>
        <dbReference type="SAM" id="Phobius"/>
    </source>
</evidence>
<organism evidence="3">
    <name type="scientific">hydrothermal vent metagenome</name>
    <dbReference type="NCBI Taxonomy" id="652676"/>
    <lineage>
        <taxon>unclassified sequences</taxon>
        <taxon>metagenomes</taxon>
        <taxon>ecological metagenomes</taxon>
    </lineage>
</organism>
<keyword evidence="2" id="KW-0472">Membrane</keyword>
<gene>
    <name evidence="3" type="ORF">MNBD_NITROSPIRAE03-870</name>
</gene>
<dbReference type="EMBL" id="UOGI01000262">
    <property type="protein sequence ID" value="VAX34137.1"/>
    <property type="molecule type" value="Genomic_DNA"/>
</dbReference>
<dbReference type="SUPFAM" id="SSF49265">
    <property type="entry name" value="Fibronectin type III"/>
    <property type="match status" value="1"/>
</dbReference>
<feature type="region of interest" description="Disordered" evidence="1">
    <location>
        <begin position="115"/>
        <end position="142"/>
    </location>
</feature>
<keyword evidence="2" id="KW-0812">Transmembrane</keyword>
<reference evidence="3" key="1">
    <citation type="submission" date="2018-06" db="EMBL/GenBank/DDBJ databases">
        <authorList>
            <person name="Zhirakovskaya E."/>
        </authorList>
    </citation>
    <scope>NUCLEOTIDE SEQUENCE</scope>
</reference>
<feature type="non-terminal residue" evidence="3">
    <location>
        <position position="1"/>
    </location>
</feature>
<feature type="transmembrane region" description="Helical" evidence="2">
    <location>
        <begin position="394"/>
        <end position="413"/>
    </location>
</feature>
<dbReference type="Gene3D" id="2.60.40.10">
    <property type="entry name" value="Immunoglobulins"/>
    <property type="match status" value="3"/>
</dbReference>
<accession>A0A3B1DYQ4</accession>
<name>A0A3B1DYQ4_9ZZZZ</name>
<feature type="region of interest" description="Disordered" evidence="1">
    <location>
        <begin position="316"/>
        <end position="337"/>
    </location>
</feature>
<dbReference type="AlphaFoldDB" id="A0A3B1DYQ4"/>
<dbReference type="PANTHER" id="PTHR41775:SF1">
    <property type="entry name" value="PEPTIDASE M6-LIKE DOMAIN-CONTAINING PROTEIN"/>
    <property type="match status" value="1"/>
</dbReference>
<dbReference type="InterPro" id="IPR013783">
    <property type="entry name" value="Ig-like_fold"/>
</dbReference>
<keyword evidence="2" id="KW-1133">Transmembrane helix</keyword>
<dbReference type="PANTHER" id="PTHR41775">
    <property type="entry name" value="SECRETED PROTEIN-RELATED"/>
    <property type="match status" value="1"/>
</dbReference>
<proteinExistence type="predicted"/>
<evidence type="ECO:0008006" key="4">
    <source>
        <dbReference type="Google" id="ProtNLM"/>
    </source>
</evidence>
<evidence type="ECO:0000313" key="3">
    <source>
        <dbReference type="EMBL" id="VAX34137.1"/>
    </source>
</evidence>
<feature type="compositionally biased region" description="Low complexity" evidence="1">
    <location>
        <begin position="131"/>
        <end position="142"/>
    </location>
</feature>
<sequence length="496" mass="52213">DTPALMSAWSKYRLGWVTPTQVTDNLSNEFVDAAATSADVYQLLPGSPATGGEYFLVENRYRASGTFDEGLPGDGLAIWHIDESSPDNNSECSPPADCSKNHYKVSLVQADGNWDLEKKNNSGDGGDLYPGSTNNTSFTGSSAPDSDLYNGTASYVKVTSISASAPVMTATLAAVPEPDISVTDSSGTDNDLEVPFGDIPNTSHTVTVTNLGDAVLNIGQIPYVSEQPGLFRPFTITDNCSNRTIAPSAACTLTILFTDPSPDTGAWGKVVRIPSDDPDESEVVVSMCGTSPGESWPWVASAGVDTEAFERVAGSCLPEEGNHTPDRPVSVSPEDGETGLETTVTFQWEGVTDPEGDPVTYDIRYCEDNEGTPDNCIAAKVEDSTLTGRTNRTLYAGIGAGTGLLLFGMVIAGDGRRRKIALLAGMIILTAMLLVSCGKGTVSDVDGEVSGDTGTAVLSYTVEGLSPDTTYSWQVVASDDKGAASLSYERSFTTKN</sequence>
<feature type="transmembrane region" description="Helical" evidence="2">
    <location>
        <begin position="420"/>
        <end position="436"/>
    </location>
</feature>
<protein>
    <recommendedName>
        <fullName evidence="4">Choice-of-anchor D domain-containing protein</fullName>
    </recommendedName>
</protein>
<dbReference type="InterPro" id="IPR036116">
    <property type="entry name" value="FN3_sf"/>
</dbReference>
<evidence type="ECO:0000256" key="1">
    <source>
        <dbReference type="SAM" id="MobiDB-lite"/>
    </source>
</evidence>